<comment type="caution">
    <text evidence="6">The sequence shown here is derived from an EMBL/GenBank/DDBJ whole genome shotgun (WGS) entry which is preliminary data.</text>
</comment>
<keyword evidence="7" id="KW-1185">Reference proteome</keyword>
<dbReference type="AlphaFoldDB" id="A0A2R5FZJ9"/>
<dbReference type="InterPro" id="IPR000917">
    <property type="entry name" value="Sulfatase_N"/>
</dbReference>
<protein>
    <submittedName>
        <fullName evidence="6">Arylsulfatase B</fullName>
    </submittedName>
</protein>
<feature type="signal peptide" evidence="4">
    <location>
        <begin position="1"/>
        <end position="22"/>
    </location>
</feature>
<evidence type="ECO:0000256" key="4">
    <source>
        <dbReference type="SAM" id="SignalP"/>
    </source>
</evidence>
<dbReference type="PANTHER" id="PTHR10342">
    <property type="entry name" value="ARYLSULFATASE"/>
    <property type="match status" value="1"/>
</dbReference>
<reference evidence="6 7" key="1">
    <citation type="submission" date="2017-12" db="EMBL/GenBank/DDBJ databases">
        <title>Sequencing, de novo assembly and annotation of complete genome of a new Thraustochytrid species, strain FCC1311.</title>
        <authorList>
            <person name="Sedici K."/>
            <person name="Godart F."/>
            <person name="Aiese Cigliano R."/>
            <person name="Sanseverino W."/>
            <person name="Barakat M."/>
            <person name="Ortet P."/>
            <person name="Marechal E."/>
            <person name="Cagnac O."/>
            <person name="Amato A."/>
        </authorList>
    </citation>
    <scope>NUCLEOTIDE SEQUENCE [LARGE SCALE GENOMIC DNA]</scope>
</reference>
<keyword evidence="2" id="KW-0106">Calcium</keyword>
<dbReference type="Proteomes" id="UP000241890">
    <property type="component" value="Unassembled WGS sequence"/>
</dbReference>
<feature type="chain" id="PRO_5015360108" evidence="4">
    <location>
        <begin position="23"/>
        <end position="673"/>
    </location>
</feature>
<dbReference type="InParanoid" id="A0A2R5FZJ9"/>
<dbReference type="GO" id="GO:0046872">
    <property type="term" value="F:metal ion binding"/>
    <property type="evidence" value="ECO:0007669"/>
    <property type="project" value="UniProtKB-KW"/>
</dbReference>
<dbReference type="Gene3D" id="3.40.720.10">
    <property type="entry name" value="Alkaline Phosphatase, subunit A"/>
    <property type="match status" value="1"/>
</dbReference>
<dbReference type="GO" id="GO:0008484">
    <property type="term" value="F:sulfuric ester hydrolase activity"/>
    <property type="evidence" value="ECO:0007669"/>
    <property type="project" value="InterPro"/>
</dbReference>
<dbReference type="PANTHER" id="PTHR10342:SF274">
    <property type="entry name" value="ARYLSULFATASE B"/>
    <property type="match status" value="1"/>
</dbReference>
<gene>
    <name evidence="6" type="ORF">FCC1311_004052</name>
</gene>
<sequence>MAPWRNLATAVAVATMVQSTMGISSRSQDMIDDVLFKQAVLAGDIDVARSSETYEWRRSHENVTPPDTLDGEEVSVSDEEAQAAVGTKPNILVFLWDDLGLADAGFAPQAREETQESMPFLTQLAEEEGVILTRHYASWHCSPSRRSFLTGREPTHVGGDELTDFEDDDMDMRMTWISEKLTDAGYYSLFYGKGHIGARSIRMLPRHRGFHEHMGFLGGSQTYYGSGGRWKNLEMDTDSTYSALYWGNSMVSNIKDELAESSPRPIFLFYALQAPHTPLKSIPSNSRYSNSYGSTKYYNEYQDANVENFDLLQWNVYAADVEIERVVSLFQDDEAVWNNTLVVFISDNGGTSNKAPGNNYPLRGEKGTAFEGGFRTASFVSGGIIPASQRGSFNNKIYHISDWYRTFCNLAGVSGDDDPPMGPAFPNLTLDDVPDAQYPNVTDPTNSSRQVDAYGMLSYPPVDSKDMWPSLMQPTEYARDAVHPVLVLSREAVLMGDMKLILAQPCSMGITSDIECKDDVHFGWVDRDNIFSDDDGLDCLQFFDNRDVEAFMDGSFRFRPCLFNVTADYREKSPIDDVETQTKLWAALNETLLYQYTIRLPIKGKFGMTPFYCSGPCFEYDYALTYYGLNPSNSKQSSYMVPQCGVYQTDAVGHDFCPTGGPGNLPLADGSRL</sequence>
<evidence type="ECO:0000313" key="6">
    <source>
        <dbReference type="EMBL" id="GBG24187.1"/>
    </source>
</evidence>
<organism evidence="6 7">
    <name type="scientific">Hondaea fermentalgiana</name>
    <dbReference type="NCBI Taxonomy" id="2315210"/>
    <lineage>
        <taxon>Eukaryota</taxon>
        <taxon>Sar</taxon>
        <taxon>Stramenopiles</taxon>
        <taxon>Bigyra</taxon>
        <taxon>Labyrinthulomycetes</taxon>
        <taxon>Thraustochytrida</taxon>
        <taxon>Thraustochytriidae</taxon>
        <taxon>Hondaea</taxon>
    </lineage>
</organism>
<keyword evidence="3" id="KW-0325">Glycoprotein</keyword>
<keyword evidence="1" id="KW-0479">Metal-binding</keyword>
<evidence type="ECO:0000256" key="2">
    <source>
        <dbReference type="ARBA" id="ARBA00022837"/>
    </source>
</evidence>
<feature type="domain" description="Sulfatase N-terminal" evidence="5">
    <location>
        <begin position="89"/>
        <end position="413"/>
    </location>
</feature>
<evidence type="ECO:0000256" key="1">
    <source>
        <dbReference type="ARBA" id="ARBA00022723"/>
    </source>
</evidence>
<keyword evidence="4" id="KW-0732">Signal</keyword>
<dbReference type="EMBL" id="BEYU01000005">
    <property type="protein sequence ID" value="GBG24187.1"/>
    <property type="molecule type" value="Genomic_DNA"/>
</dbReference>
<dbReference type="SUPFAM" id="SSF53649">
    <property type="entry name" value="Alkaline phosphatase-like"/>
    <property type="match status" value="1"/>
</dbReference>
<dbReference type="InterPro" id="IPR047115">
    <property type="entry name" value="ARSB"/>
</dbReference>
<evidence type="ECO:0000256" key="3">
    <source>
        <dbReference type="ARBA" id="ARBA00023180"/>
    </source>
</evidence>
<evidence type="ECO:0000313" key="7">
    <source>
        <dbReference type="Proteomes" id="UP000241890"/>
    </source>
</evidence>
<dbReference type="Pfam" id="PF00884">
    <property type="entry name" value="Sulfatase"/>
    <property type="match status" value="1"/>
</dbReference>
<dbReference type="InterPro" id="IPR017850">
    <property type="entry name" value="Alkaline_phosphatase_core_sf"/>
</dbReference>
<name>A0A2R5FZJ9_9STRA</name>
<proteinExistence type="predicted"/>
<dbReference type="OrthoDB" id="42852at2759"/>
<accession>A0A2R5FZJ9</accession>
<evidence type="ECO:0000259" key="5">
    <source>
        <dbReference type="Pfam" id="PF00884"/>
    </source>
</evidence>